<gene>
    <name evidence="9" type="ORF">GCM10007898_30250</name>
</gene>
<organism evidence="9 10">
    <name type="scientific">Dyella flagellata</name>
    <dbReference type="NCBI Taxonomy" id="1867833"/>
    <lineage>
        <taxon>Bacteria</taxon>
        <taxon>Pseudomonadati</taxon>
        <taxon>Pseudomonadota</taxon>
        <taxon>Gammaproteobacteria</taxon>
        <taxon>Lysobacterales</taxon>
        <taxon>Rhodanobacteraceae</taxon>
        <taxon>Dyella</taxon>
    </lineage>
</organism>
<protein>
    <submittedName>
        <fullName evidence="9">Undecaprenyl-phosphate glucose phosphotransferase</fullName>
    </submittedName>
</protein>
<evidence type="ECO:0000256" key="2">
    <source>
        <dbReference type="ARBA" id="ARBA00006464"/>
    </source>
</evidence>
<feature type="transmembrane region" description="Helical" evidence="7">
    <location>
        <begin position="110"/>
        <end position="129"/>
    </location>
</feature>
<evidence type="ECO:0000256" key="6">
    <source>
        <dbReference type="ARBA" id="ARBA00023136"/>
    </source>
</evidence>
<dbReference type="RefSeq" id="WP_284332883.1">
    <property type="nucleotide sequence ID" value="NZ_BSOA01000034.1"/>
</dbReference>
<dbReference type="Gene3D" id="3.40.50.720">
    <property type="entry name" value="NAD(P)-binding Rossmann-like Domain"/>
    <property type="match status" value="1"/>
</dbReference>
<dbReference type="PANTHER" id="PTHR30576:SF0">
    <property type="entry name" value="UNDECAPRENYL-PHOSPHATE N-ACETYLGALACTOSAMINYL 1-PHOSPHATE TRANSFERASE-RELATED"/>
    <property type="match status" value="1"/>
</dbReference>
<accession>A0ABQ5XD90</accession>
<comment type="similarity">
    <text evidence="2">Belongs to the bacterial sugar transferase family.</text>
</comment>
<dbReference type="NCBIfam" id="TIGR03023">
    <property type="entry name" value="WcaJ_sugtrans"/>
    <property type="match status" value="1"/>
</dbReference>
<dbReference type="InterPro" id="IPR017473">
    <property type="entry name" value="Undecaprenyl-P_gluc_Ptfrase"/>
</dbReference>
<evidence type="ECO:0000256" key="3">
    <source>
        <dbReference type="ARBA" id="ARBA00022679"/>
    </source>
</evidence>
<dbReference type="Proteomes" id="UP001156627">
    <property type="component" value="Unassembled WGS sequence"/>
</dbReference>
<feature type="transmembrane region" description="Helical" evidence="7">
    <location>
        <begin position="44"/>
        <end position="65"/>
    </location>
</feature>
<evidence type="ECO:0000259" key="8">
    <source>
        <dbReference type="Pfam" id="PF02397"/>
    </source>
</evidence>
<evidence type="ECO:0000313" key="9">
    <source>
        <dbReference type="EMBL" id="GLQ89452.1"/>
    </source>
</evidence>
<evidence type="ECO:0000256" key="4">
    <source>
        <dbReference type="ARBA" id="ARBA00022692"/>
    </source>
</evidence>
<dbReference type="InterPro" id="IPR036291">
    <property type="entry name" value="NAD(P)-bd_dom_sf"/>
</dbReference>
<dbReference type="InterPro" id="IPR017475">
    <property type="entry name" value="EPS_sugar_tfrase"/>
</dbReference>
<comment type="caution">
    <text evidence="9">The sequence shown here is derived from an EMBL/GenBank/DDBJ whole genome shotgun (WGS) entry which is preliminary data.</text>
</comment>
<evidence type="ECO:0000313" key="10">
    <source>
        <dbReference type="Proteomes" id="UP001156627"/>
    </source>
</evidence>
<proteinExistence type="inferred from homology"/>
<dbReference type="SUPFAM" id="SSF51735">
    <property type="entry name" value="NAD(P)-binding Rossmann-fold domains"/>
    <property type="match status" value="1"/>
</dbReference>
<keyword evidence="10" id="KW-1185">Reference proteome</keyword>
<reference evidence="10" key="1">
    <citation type="journal article" date="2019" name="Int. J. Syst. Evol. Microbiol.">
        <title>The Global Catalogue of Microorganisms (GCM) 10K type strain sequencing project: providing services to taxonomists for standard genome sequencing and annotation.</title>
        <authorList>
            <consortium name="The Broad Institute Genomics Platform"/>
            <consortium name="The Broad Institute Genome Sequencing Center for Infectious Disease"/>
            <person name="Wu L."/>
            <person name="Ma J."/>
        </authorList>
    </citation>
    <scope>NUCLEOTIDE SEQUENCE [LARGE SCALE GENOMIC DNA]</scope>
    <source>
        <strain evidence="10">NBRC 111981</strain>
    </source>
</reference>
<feature type="domain" description="Bacterial sugar transferase" evidence="8">
    <location>
        <begin position="308"/>
        <end position="496"/>
    </location>
</feature>
<dbReference type="Pfam" id="PF13727">
    <property type="entry name" value="CoA_binding_3"/>
    <property type="match status" value="1"/>
</dbReference>
<feature type="transmembrane region" description="Helical" evidence="7">
    <location>
        <begin position="313"/>
        <end position="334"/>
    </location>
</feature>
<keyword evidence="3" id="KW-0808">Transferase</keyword>
<dbReference type="Pfam" id="PF02397">
    <property type="entry name" value="Bac_transf"/>
    <property type="match status" value="1"/>
</dbReference>
<evidence type="ECO:0000256" key="1">
    <source>
        <dbReference type="ARBA" id="ARBA00004141"/>
    </source>
</evidence>
<evidence type="ECO:0000256" key="7">
    <source>
        <dbReference type="SAM" id="Phobius"/>
    </source>
</evidence>
<keyword evidence="4 7" id="KW-0812">Transmembrane</keyword>
<dbReference type="InterPro" id="IPR003362">
    <property type="entry name" value="Bact_transf"/>
</dbReference>
<dbReference type="PANTHER" id="PTHR30576">
    <property type="entry name" value="COLANIC BIOSYNTHESIS UDP-GLUCOSE LIPID CARRIER TRANSFERASE"/>
    <property type="match status" value="1"/>
</dbReference>
<feature type="transmembrane region" description="Helical" evidence="7">
    <location>
        <begin position="77"/>
        <end position="98"/>
    </location>
</feature>
<keyword evidence="6 7" id="KW-0472">Membrane</keyword>
<feature type="transmembrane region" description="Helical" evidence="7">
    <location>
        <begin position="135"/>
        <end position="154"/>
    </location>
</feature>
<dbReference type="NCBIfam" id="TIGR03025">
    <property type="entry name" value="EPS_sugtrans"/>
    <property type="match status" value="1"/>
</dbReference>
<comment type="subcellular location">
    <subcellularLocation>
        <location evidence="1">Membrane</location>
        <topology evidence="1">Multi-pass membrane protein</topology>
    </subcellularLocation>
</comment>
<dbReference type="EMBL" id="BSOA01000034">
    <property type="protein sequence ID" value="GLQ89452.1"/>
    <property type="molecule type" value="Genomic_DNA"/>
</dbReference>
<keyword evidence="5 7" id="KW-1133">Transmembrane helix</keyword>
<sequence>MSPDSHAIRANQARASKPLPSLHTSVRPGSIAFARPTALRNARLLTRLAHGLIAFLPCLLVLQVLHIHDAPLIHRYLAQSVLFGLLCVLVFQCLGMYGEDMFSNRWCIRKIFFAWCPAFGLLLIMHALFHYSAHIPVALFLCWFAGSYAGFIALRLGTLEVFRRLTHKGHFLQRSVILGCTENGIRLAHYLRQHSDLRAVVVGFIDDREPSRLPPEASQLLPRLGGMADLERLVREQHIDQVLVALPWYAEARNQHYAKMLRRLPVRVQLAPDMRVFRYAGSRITPIAGVPMFTMSELPLTGWSPLLKRAEDLFLGTLALLLLMPLMGLIALAIKLDSSGPVLFRQKRHGFNHQLIEVYKFRSMHHHLHDADATKQTGRNDARVTRVGRFIRKTSLDELPQLFNVLRGSMSLVGPRPHATATKAADMLFGDAVEEYASRHRVKPGMTGFAQVHGLRGETDTLEKIERRVEYDLAYIEHWSLWLDLYILVRTIPAVLLAREAY</sequence>
<name>A0ABQ5XD90_9GAMM</name>
<evidence type="ECO:0000256" key="5">
    <source>
        <dbReference type="ARBA" id="ARBA00022989"/>
    </source>
</evidence>